<keyword evidence="3" id="KW-1185">Reference proteome</keyword>
<dbReference type="InterPro" id="IPR025668">
    <property type="entry name" value="Tnp_DDE_dom"/>
</dbReference>
<gene>
    <name evidence="2" type="ORF">C7B82_28495</name>
</gene>
<dbReference type="EMBL" id="PVWK01000154">
    <property type="protein sequence ID" value="PSB24083.1"/>
    <property type="molecule type" value="Genomic_DNA"/>
</dbReference>
<organism evidence="2 3">
    <name type="scientific">Stenomitos frigidus ULC18</name>
    <dbReference type="NCBI Taxonomy" id="2107698"/>
    <lineage>
        <taxon>Bacteria</taxon>
        <taxon>Bacillati</taxon>
        <taxon>Cyanobacteriota</taxon>
        <taxon>Cyanophyceae</taxon>
        <taxon>Leptolyngbyales</taxon>
        <taxon>Leptolyngbyaceae</taxon>
        <taxon>Stenomitos</taxon>
    </lineage>
</organism>
<evidence type="ECO:0000259" key="1">
    <source>
        <dbReference type="Pfam" id="PF13751"/>
    </source>
</evidence>
<evidence type="ECO:0000313" key="3">
    <source>
        <dbReference type="Proteomes" id="UP000239576"/>
    </source>
</evidence>
<dbReference type="OrthoDB" id="4334464at2"/>
<comment type="caution">
    <text evidence="2">The sequence shown here is derived from an EMBL/GenBank/DDBJ whole genome shotgun (WGS) entry which is preliminary data.</text>
</comment>
<dbReference type="PANTHER" id="PTHR33408">
    <property type="entry name" value="TRANSPOSASE"/>
    <property type="match status" value="1"/>
</dbReference>
<name>A0A2T1DU99_9CYAN</name>
<evidence type="ECO:0000313" key="2">
    <source>
        <dbReference type="EMBL" id="PSB24083.1"/>
    </source>
</evidence>
<feature type="domain" description="Transposase DDE" evidence="1">
    <location>
        <begin position="90"/>
        <end position="214"/>
    </location>
</feature>
<reference evidence="3" key="1">
    <citation type="submission" date="2018-02" db="EMBL/GenBank/DDBJ databases">
        <authorList>
            <person name="Moore K."/>
            <person name="Momper L."/>
        </authorList>
    </citation>
    <scope>NUCLEOTIDE SEQUENCE [LARGE SCALE GENOMIC DNA]</scope>
    <source>
        <strain evidence="3">ULC18</strain>
    </source>
</reference>
<accession>A0A2T1DU99</accession>
<dbReference type="AlphaFoldDB" id="A0A2T1DU99"/>
<sequence>MTHVITTPAHQADVAQTEPIHAALQAKARLPEQHIVDAGFVDADLLVTSQQHYGIALIGPVRPNVSWQAKTPGGYDISQFQVDWQTQRVTCPQGKQSQQWKPTVDAWGNPILPVQFPRAQCRQCPSRHLCTRSKTAPRELTLRPQAEYQALQAVRQQQETEAWKQTYNRRAGIEGTLSQGVNAFGLRRSRYRGLAKTRLQHLLTSTAMNIVRMVAWLQGVPHAKTRVSRFAALAPEPDYV</sequence>
<dbReference type="Proteomes" id="UP000239576">
    <property type="component" value="Unassembled WGS sequence"/>
</dbReference>
<dbReference type="PANTHER" id="PTHR33408:SF2">
    <property type="entry name" value="TRANSPOSASE DDE DOMAIN-CONTAINING PROTEIN"/>
    <property type="match status" value="1"/>
</dbReference>
<dbReference type="Pfam" id="PF13751">
    <property type="entry name" value="DDE_Tnp_1_6"/>
    <property type="match status" value="1"/>
</dbReference>
<protein>
    <recommendedName>
        <fullName evidence="1">Transposase DDE domain-containing protein</fullName>
    </recommendedName>
</protein>
<proteinExistence type="predicted"/>
<reference evidence="2 3" key="2">
    <citation type="submission" date="2018-03" db="EMBL/GenBank/DDBJ databases">
        <title>The ancient ancestry and fast evolution of plastids.</title>
        <authorList>
            <person name="Moore K.R."/>
            <person name="Magnabosco C."/>
            <person name="Momper L."/>
            <person name="Gold D.A."/>
            <person name="Bosak T."/>
            <person name="Fournier G.P."/>
        </authorList>
    </citation>
    <scope>NUCLEOTIDE SEQUENCE [LARGE SCALE GENOMIC DNA]</scope>
    <source>
        <strain evidence="2 3">ULC18</strain>
    </source>
</reference>